<feature type="transmembrane region" description="Helical" evidence="1">
    <location>
        <begin position="31"/>
        <end position="51"/>
    </location>
</feature>
<protein>
    <submittedName>
        <fullName evidence="2">Uncharacterized protein</fullName>
    </submittedName>
</protein>
<name>A0A195CM41_9HYME</name>
<feature type="transmembrane region" description="Helical" evidence="1">
    <location>
        <begin position="6"/>
        <end position="24"/>
    </location>
</feature>
<keyword evidence="3" id="KW-1185">Reference proteome</keyword>
<dbReference type="AlphaFoldDB" id="A0A195CM41"/>
<sequence length="107" mass="11774">MAGRNITLNLLPPATATITILIPARAHHSRAAAALTPVFSCLLLSSLLFVADHQRETSSRRWNEHVAHHGVSRSKAPTSLSSLHDVLSLILSLVCTLYLELYHRTEN</sequence>
<keyword evidence="1" id="KW-1133">Transmembrane helix</keyword>
<dbReference type="EMBL" id="KQ977580">
    <property type="protein sequence ID" value="KYN01796.1"/>
    <property type="molecule type" value="Genomic_DNA"/>
</dbReference>
<keyword evidence="1" id="KW-0472">Membrane</keyword>
<dbReference type="Proteomes" id="UP000078542">
    <property type="component" value="Unassembled WGS sequence"/>
</dbReference>
<proteinExistence type="predicted"/>
<evidence type="ECO:0000313" key="2">
    <source>
        <dbReference type="EMBL" id="KYN01796.1"/>
    </source>
</evidence>
<reference evidence="2 3" key="1">
    <citation type="submission" date="2016-03" db="EMBL/GenBank/DDBJ databases">
        <title>Cyphomyrmex costatus WGS genome.</title>
        <authorList>
            <person name="Nygaard S."/>
            <person name="Hu H."/>
            <person name="Boomsma J."/>
            <person name="Zhang G."/>
        </authorList>
    </citation>
    <scope>NUCLEOTIDE SEQUENCE [LARGE SCALE GENOMIC DNA]</scope>
    <source>
        <strain evidence="2">MS0001</strain>
        <tissue evidence="2">Whole body</tissue>
    </source>
</reference>
<accession>A0A195CM41</accession>
<gene>
    <name evidence="2" type="ORF">ALC62_07476</name>
</gene>
<evidence type="ECO:0000256" key="1">
    <source>
        <dbReference type="SAM" id="Phobius"/>
    </source>
</evidence>
<organism evidence="2 3">
    <name type="scientific">Cyphomyrmex costatus</name>
    <dbReference type="NCBI Taxonomy" id="456900"/>
    <lineage>
        <taxon>Eukaryota</taxon>
        <taxon>Metazoa</taxon>
        <taxon>Ecdysozoa</taxon>
        <taxon>Arthropoda</taxon>
        <taxon>Hexapoda</taxon>
        <taxon>Insecta</taxon>
        <taxon>Pterygota</taxon>
        <taxon>Neoptera</taxon>
        <taxon>Endopterygota</taxon>
        <taxon>Hymenoptera</taxon>
        <taxon>Apocrita</taxon>
        <taxon>Aculeata</taxon>
        <taxon>Formicoidea</taxon>
        <taxon>Formicidae</taxon>
        <taxon>Myrmicinae</taxon>
        <taxon>Cyphomyrmex</taxon>
    </lineage>
</organism>
<evidence type="ECO:0000313" key="3">
    <source>
        <dbReference type="Proteomes" id="UP000078542"/>
    </source>
</evidence>
<keyword evidence="1" id="KW-0812">Transmembrane</keyword>